<evidence type="ECO:0008006" key="4">
    <source>
        <dbReference type="Google" id="ProtNLM"/>
    </source>
</evidence>
<dbReference type="AlphaFoldDB" id="A0A1S2VCE7"/>
<sequence>MKPDKFSDHIRRKLESVDEPIFRDKDWVQMQRTMQMHGGGVFQPALPQWVLPGAGLMAAAGLSAIIYFQYSANQQLHNEVQTLQNKVTELKQAPAPVLQKTDTVYITRYIDRPGTGSAMPSWDGRMSDDPVDPSFRKRRQPEQFADGRSPAENPYTDKTENAVPSIHSLNPSANETNATSDLSSPVNAGNHANPSGLANAGNPVNNRFRTRNNQRETDSPVYGTNRTRQPNPSRGNYDPYNQGAGSYSNGNGSGGDYNNRPEYNNLLPPGSIHTSQPAQQTWGLANVDELESHLLTVDSLYYQEGMSRITRRMRRMLMPAYAGTAPVIKEPIPDWHWRIGAGGMYGVKQWGAGISGEIRLGKNWIAGVGLMGVNLSGGTFLTDEHYENKTKQNFRKYYAGGIDPKFQILNITRKTMTWQVPVTFGYRLNLPKYWAVTPTLGASINIDNREKIAFNYLRAPKEITDATLLIQYPKKYMHNMLVSVGVEKTFRHASIQASPYLSVPLITNTYSLNGTSGGVRLRIFYNL</sequence>
<proteinExistence type="predicted"/>
<dbReference type="OrthoDB" id="916076at2"/>
<organism evidence="2 3">
    <name type="scientific">Arsenicibacter rosenii</name>
    <dbReference type="NCBI Taxonomy" id="1750698"/>
    <lineage>
        <taxon>Bacteria</taxon>
        <taxon>Pseudomonadati</taxon>
        <taxon>Bacteroidota</taxon>
        <taxon>Cytophagia</taxon>
        <taxon>Cytophagales</taxon>
        <taxon>Spirosomataceae</taxon>
        <taxon>Arsenicibacter</taxon>
    </lineage>
</organism>
<dbReference type="Proteomes" id="UP000181790">
    <property type="component" value="Unassembled WGS sequence"/>
</dbReference>
<evidence type="ECO:0000313" key="2">
    <source>
        <dbReference type="EMBL" id="OIN56411.1"/>
    </source>
</evidence>
<accession>A0A1S2VCE7</accession>
<dbReference type="EMBL" id="MORL01000023">
    <property type="protein sequence ID" value="OIN56411.1"/>
    <property type="molecule type" value="Genomic_DNA"/>
</dbReference>
<name>A0A1S2VCE7_9BACT</name>
<feature type="compositionally biased region" description="Polar residues" evidence="1">
    <location>
        <begin position="167"/>
        <end position="193"/>
    </location>
</feature>
<evidence type="ECO:0000313" key="3">
    <source>
        <dbReference type="Proteomes" id="UP000181790"/>
    </source>
</evidence>
<protein>
    <recommendedName>
        <fullName evidence="4">Outer membrane protein beta-barrel domain-containing protein</fullName>
    </recommendedName>
</protein>
<dbReference type="RefSeq" id="WP_071505939.1">
    <property type="nucleotide sequence ID" value="NZ_MORL01000023.1"/>
</dbReference>
<reference evidence="2 3" key="1">
    <citation type="submission" date="2016-10" db="EMBL/GenBank/DDBJ databases">
        <title>Arsenicibacter rosenii gen. nov., sp. nov., an efficient arsenic-methylating bacterium isolated from an arsenic-contaminated paddy soil.</title>
        <authorList>
            <person name="Huang K."/>
        </authorList>
    </citation>
    <scope>NUCLEOTIDE SEQUENCE [LARGE SCALE GENOMIC DNA]</scope>
    <source>
        <strain evidence="2 3">SM-1</strain>
    </source>
</reference>
<feature type="compositionally biased region" description="Low complexity" evidence="1">
    <location>
        <begin position="240"/>
        <end position="250"/>
    </location>
</feature>
<evidence type="ECO:0000256" key="1">
    <source>
        <dbReference type="SAM" id="MobiDB-lite"/>
    </source>
</evidence>
<gene>
    <name evidence="2" type="ORF">BLX24_24885</name>
</gene>
<keyword evidence="3" id="KW-1185">Reference proteome</keyword>
<feature type="region of interest" description="Disordered" evidence="1">
    <location>
        <begin position="116"/>
        <end position="260"/>
    </location>
</feature>
<comment type="caution">
    <text evidence="2">The sequence shown here is derived from an EMBL/GenBank/DDBJ whole genome shotgun (WGS) entry which is preliminary data.</text>
</comment>
<feature type="compositionally biased region" description="Polar residues" evidence="1">
    <location>
        <begin position="222"/>
        <end position="234"/>
    </location>
</feature>